<gene>
    <name evidence="1" type="ORF">E2C01_030333</name>
</gene>
<evidence type="ECO:0000313" key="1">
    <source>
        <dbReference type="EMBL" id="MPC36865.1"/>
    </source>
</evidence>
<protein>
    <submittedName>
        <fullName evidence="1">Uncharacterized protein</fullName>
    </submittedName>
</protein>
<dbReference type="AlphaFoldDB" id="A0A5B7ETZ4"/>
<dbReference type="Proteomes" id="UP000324222">
    <property type="component" value="Unassembled WGS sequence"/>
</dbReference>
<comment type="caution">
    <text evidence="1">The sequence shown here is derived from an EMBL/GenBank/DDBJ whole genome shotgun (WGS) entry which is preliminary data.</text>
</comment>
<proteinExistence type="predicted"/>
<accession>A0A5B7ETZ4</accession>
<dbReference type="EMBL" id="VSRR010003623">
    <property type="protein sequence ID" value="MPC36865.1"/>
    <property type="molecule type" value="Genomic_DNA"/>
</dbReference>
<organism evidence="1 2">
    <name type="scientific">Portunus trituberculatus</name>
    <name type="common">Swimming crab</name>
    <name type="synonym">Neptunus trituberculatus</name>
    <dbReference type="NCBI Taxonomy" id="210409"/>
    <lineage>
        <taxon>Eukaryota</taxon>
        <taxon>Metazoa</taxon>
        <taxon>Ecdysozoa</taxon>
        <taxon>Arthropoda</taxon>
        <taxon>Crustacea</taxon>
        <taxon>Multicrustacea</taxon>
        <taxon>Malacostraca</taxon>
        <taxon>Eumalacostraca</taxon>
        <taxon>Eucarida</taxon>
        <taxon>Decapoda</taxon>
        <taxon>Pleocyemata</taxon>
        <taxon>Brachyura</taxon>
        <taxon>Eubrachyura</taxon>
        <taxon>Portunoidea</taxon>
        <taxon>Portunidae</taxon>
        <taxon>Portuninae</taxon>
        <taxon>Portunus</taxon>
    </lineage>
</organism>
<reference evidence="1 2" key="1">
    <citation type="submission" date="2019-05" db="EMBL/GenBank/DDBJ databases">
        <title>Another draft genome of Portunus trituberculatus and its Hox gene families provides insights of decapod evolution.</title>
        <authorList>
            <person name="Jeong J.-H."/>
            <person name="Song I."/>
            <person name="Kim S."/>
            <person name="Choi T."/>
            <person name="Kim D."/>
            <person name="Ryu S."/>
            <person name="Kim W."/>
        </authorList>
    </citation>
    <scope>NUCLEOTIDE SEQUENCE [LARGE SCALE GENOMIC DNA]</scope>
    <source>
        <tissue evidence="1">Muscle</tissue>
    </source>
</reference>
<sequence>MEEFCFEGHTQTQEHHLRNLKTNIKQQKLVQRNPNNNSGSWENGMGGDPQCKPEYTMEAWAGSLLYIN</sequence>
<name>A0A5B7ETZ4_PORTR</name>
<keyword evidence="2" id="KW-1185">Reference proteome</keyword>
<evidence type="ECO:0000313" key="2">
    <source>
        <dbReference type="Proteomes" id="UP000324222"/>
    </source>
</evidence>